<dbReference type="PROSITE" id="PS00022">
    <property type="entry name" value="EGF_1"/>
    <property type="match status" value="1"/>
</dbReference>
<keyword evidence="3" id="KW-0472">Membrane</keyword>
<proteinExistence type="predicted"/>
<dbReference type="Gene3D" id="1.10.2000.10">
    <property type="entry name" value="Frizzled cysteine-rich domain"/>
    <property type="match status" value="1"/>
</dbReference>
<dbReference type="Pfam" id="PF07974">
    <property type="entry name" value="EGF_2"/>
    <property type="match status" value="1"/>
</dbReference>
<dbReference type="PROSITE" id="PS01186">
    <property type="entry name" value="EGF_2"/>
    <property type="match status" value="1"/>
</dbReference>
<dbReference type="AlphaFoldDB" id="A0ABD3PQS1"/>
<evidence type="ECO:0000256" key="4">
    <source>
        <dbReference type="SAM" id="SignalP"/>
    </source>
</evidence>
<keyword evidence="3" id="KW-0812">Transmembrane</keyword>
<dbReference type="InterPro" id="IPR000742">
    <property type="entry name" value="EGF"/>
</dbReference>
<dbReference type="EMBL" id="JABMIG020000129">
    <property type="protein sequence ID" value="KAL3790378.1"/>
    <property type="molecule type" value="Genomic_DNA"/>
</dbReference>
<feature type="disulfide bond" evidence="2">
    <location>
        <begin position="94"/>
        <end position="103"/>
    </location>
</feature>
<feature type="chain" id="PRO_5044787508" description="EGF-like domain-containing protein" evidence="4">
    <location>
        <begin position="19"/>
        <end position="615"/>
    </location>
</feature>
<dbReference type="InterPro" id="IPR013111">
    <property type="entry name" value="EGF_extracell"/>
</dbReference>
<keyword evidence="3" id="KW-1133">Transmembrane helix</keyword>
<accession>A0ABD3PQS1</accession>
<dbReference type="Gene3D" id="2.170.300.10">
    <property type="entry name" value="Tie2 ligand-binding domain superfamily"/>
    <property type="match status" value="1"/>
</dbReference>
<feature type="domain" description="EGF-like" evidence="5">
    <location>
        <begin position="70"/>
        <end position="104"/>
    </location>
</feature>
<keyword evidence="4" id="KW-0732">Signal</keyword>
<evidence type="ECO:0000259" key="5">
    <source>
        <dbReference type="PROSITE" id="PS50026"/>
    </source>
</evidence>
<protein>
    <recommendedName>
        <fullName evidence="5">EGF-like domain-containing protein</fullName>
    </recommendedName>
</protein>
<dbReference type="PANTHER" id="PTHR24044">
    <property type="entry name" value="NOTCH LIGAND FAMILY MEMBER"/>
    <property type="match status" value="1"/>
</dbReference>
<dbReference type="PANTHER" id="PTHR24044:SF488">
    <property type="entry name" value="NEUROGENIC LOCUS PROTEIN DELTA"/>
    <property type="match status" value="1"/>
</dbReference>
<dbReference type="Proteomes" id="UP001516023">
    <property type="component" value="Unassembled WGS sequence"/>
</dbReference>
<reference evidence="6 7" key="1">
    <citation type="journal article" date="2020" name="G3 (Bethesda)">
        <title>Improved Reference Genome for Cyclotella cryptica CCMP332, a Model for Cell Wall Morphogenesis, Salinity Adaptation, and Lipid Production in Diatoms (Bacillariophyta).</title>
        <authorList>
            <person name="Roberts W.R."/>
            <person name="Downey K.M."/>
            <person name="Ruck E.C."/>
            <person name="Traller J.C."/>
            <person name="Alverson A.J."/>
        </authorList>
    </citation>
    <scope>NUCLEOTIDE SEQUENCE [LARGE SCALE GENOMIC DNA]</scope>
    <source>
        <strain evidence="6 7">CCMP332</strain>
    </source>
</reference>
<comment type="caution">
    <text evidence="6">The sequence shown here is derived from an EMBL/GenBank/DDBJ whole genome shotgun (WGS) entry which is preliminary data.</text>
</comment>
<keyword evidence="1 2" id="KW-1015">Disulfide bond</keyword>
<name>A0ABD3PQS1_9STRA</name>
<organism evidence="6 7">
    <name type="scientific">Cyclotella cryptica</name>
    <dbReference type="NCBI Taxonomy" id="29204"/>
    <lineage>
        <taxon>Eukaryota</taxon>
        <taxon>Sar</taxon>
        <taxon>Stramenopiles</taxon>
        <taxon>Ochrophyta</taxon>
        <taxon>Bacillariophyta</taxon>
        <taxon>Coscinodiscophyceae</taxon>
        <taxon>Thalassiosirophycidae</taxon>
        <taxon>Stephanodiscales</taxon>
        <taxon>Stephanodiscaceae</taxon>
        <taxon>Cyclotella</taxon>
    </lineage>
</organism>
<evidence type="ECO:0000256" key="2">
    <source>
        <dbReference type="PROSITE-ProRule" id="PRU00076"/>
    </source>
</evidence>
<evidence type="ECO:0000313" key="6">
    <source>
        <dbReference type="EMBL" id="KAL3790378.1"/>
    </source>
</evidence>
<evidence type="ECO:0000256" key="3">
    <source>
        <dbReference type="SAM" id="Phobius"/>
    </source>
</evidence>
<keyword evidence="7" id="KW-1185">Reference proteome</keyword>
<feature type="signal peptide" evidence="4">
    <location>
        <begin position="1"/>
        <end position="18"/>
    </location>
</feature>
<sequence length="615" mass="67826">MKILNAVSLASLVGYSQASCPNSCSGHGTCGFDEVCTCYHGWGSNGMSGGDCSERFCPFELAWVDNPQRDGTRHRYAECANKGTCDRKTGECSCFPGYEGKACGRQSCPNHCSGHAGGKKYTEGHLTWDLDRARACVCDPGWTGLECTQRMCPYGNDVLDVMPGFDENSLSGLTGYGNEVGQTQTITLYDADLDNNNFAGKTFAIQFTSKHNETFATQPISWDLDDTVFAGYIENALKKLPNKVIDDVDVEVDSTSSAAGVIIDVTFTGASVQGKQHKLELLVDPCEAGCTPSITGLTNLRTYSDTTLSTVEITTPGSHQSFECGRRERTMITQIQMNPFTLRTFLIFLLYNSTTSPHFTTACNIHGTNSGICTNKYHPSTYATNGDELDLNAIQQAKAQWMADMPYCGRWIASYYFPCVPSSPTNEWAHPDANFEFGRLTTGGGDGTMTDASSVKTKDKWVEETVTNTIQSRIEAERAKGKSHYHFYQNKDCQEAFARYSCWLNFPRCDEFEESLPQCQSACENMFRVCKFAPDLWRCGADVVDGDDEYDIRAFFPGQPFKKNEFLPKSDGEPRAVCTPSIKGSGHEKFGMGAWLALILFVCFDFVSTVLLLVA</sequence>
<keyword evidence="2" id="KW-0245">EGF-like domain</keyword>
<dbReference type="PROSITE" id="PS50026">
    <property type="entry name" value="EGF_3"/>
    <property type="match status" value="1"/>
</dbReference>
<comment type="caution">
    <text evidence="2">Lacks conserved residue(s) required for the propagation of feature annotation.</text>
</comment>
<evidence type="ECO:0000313" key="7">
    <source>
        <dbReference type="Proteomes" id="UP001516023"/>
    </source>
</evidence>
<dbReference type="InterPro" id="IPR050906">
    <property type="entry name" value="Notch_signaling"/>
</dbReference>
<gene>
    <name evidence="6" type="ORF">HJC23_002764</name>
</gene>
<feature type="transmembrane region" description="Helical" evidence="3">
    <location>
        <begin position="592"/>
        <end position="614"/>
    </location>
</feature>
<dbReference type="InterPro" id="IPR036790">
    <property type="entry name" value="Frizzled_dom_sf"/>
</dbReference>
<dbReference type="SUPFAM" id="SSF63501">
    <property type="entry name" value="Frizzled cysteine-rich domain"/>
    <property type="match status" value="1"/>
</dbReference>
<evidence type="ECO:0000256" key="1">
    <source>
        <dbReference type="ARBA" id="ARBA00023157"/>
    </source>
</evidence>